<feature type="binding site" evidence="7">
    <location>
        <position position="249"/>
    </location>
    <ligand>
        <name>Mg(2+)</name>
        <dbReference type="ChEBI" id="CHEBI:18420"/>
        <label>1</label>
    </ligand>
</feature>
<evidence type="ECO:0000259" key="9">
    <source>
        <dbReference type="Pfam" id="PF03372"/>
    </source>
</evidence>
<dbReference type="STRING" id="395493.BegalDRAFT_2086"/>
<feature type="active site" description="Proton acceptor" evidence="6">
    <location>
        <position position="249"/>
    </location>
</feature>
<feature type="site" description="Interaction with DNA substrate" evidence="8">
    <location>
        <position position="249"/>
    </location>
</feature>
<dbReference type="PROSITE" id="PS00726">
    <property type="entry name" value="AP_NUCLEASE_F1_1"/>
    <property type="match status" value="1"/>
</dbReference>
<feature type="binding site" evidence="7">
    <location>
        <position position="8"/>
    </location>
    <ligand>
        <name>Mg(2+)</name>
        <dbReference type="ChEBI" id="CHEBI:18420"/>
        <label>1</label>
    </ligand>
</feature>
<dbReference type="AlphaFoldDB" id="I3CH58"/>
<evidence type="ECO:0000256" key="1">
    <source>
        <dbReference type="ARBA" id="ARBA00001936"/>
    </source>
</evidence>
<dbReference type="PROSITE" id="PS00727">
    <property type="entry name" value="AP_NUCLEASE_F1_2"/>
    <property type="match status" value="1"/>
</dbReference>
<dbReference type="RefSeq" id="WP_002686205.1">
    <property type="nucleotide sequence ID" value="NZ_JH600070.1"/>
</dbReference>
<dbReference type="NCBIfam" id="TIGR00195">
    <property type="entry name" value="exoDNase_III"/>
    <property type="match status" value="1"/>
</dbReference>
<keyword evidence="7" id="KW-0464">Manganese</keyword>
<dbReference type="EMBL" id="JH600070">
    <property type="protein sequence ID" value="EIJ42951.1"/>
    <property type="molecule type" value="Genomic_DNA"/>
</dbReference>
<protein>
    <submittedName>
        <fullName evidence="10">Exodeoxyribonuclease III</fullName>
    </submittedName>
</protein>
<dbReference type="InterPro" id="IPR004808">
    <property type="entry name" value="AP_endonuc_1"/>
</dbReference>
<dbReference type="GO" id="GO:0046872">
    <property type="term" value="F:metal ion binding"/>
    <property type="evidence" value="ECO:0007669"/>
    <property type="project" value="UniProtKB-KW"/>
</dbReference>
<dbReference type="InterPro" id="IPR020848">
    <property type="entry name" value="AP_endonuclease_F1_CS"/>
</dbReference>
<feature type="binding site" evidence="7">
    <location>
        <position position="148"/>
    </location>
    <ligand>
        <name>Mg(2+)</name>
        <dbReference type="ChEBI" id="CHEBI:18420"/>
        <label>1</label>
    </ligand>
</feature>
<dbReference type="InterPro" id="IPR036691">
    <property type="entry name" value="Endo/exonu/phosph_ase_sf"/>
</dbReference>
<dbReference type="InterPro" id="IPR020847">
    <property type="entry name" value="AP_endonuclease_F1_BS"/>
</dbReference>
<feature type="site" description="Important for catalytic activity" evidence="8">
    <location>
        <position position="219"/>
    </location>
</feature>
<dbReference type="PANTHER" id="PTHR43250">
    <property type="entry name" value="EXODEOXYRIBONUCLEASE III"/>
    <property type="match status" value="1"/>
</dbReference>
<dbReference type="PROSITE" id="PS51435">
    <property type="entry name" value="AP_NUCLEASE_F1_4"/>
    <property type="match status" value="1"/>
</dbReference>
<sequence length="258" mass="29386">MFTIATWNVNSLRVRLPQLLDWLARVQPDIVALQETKTIDANFPLTDIQQAGYHAIFAGQKTYNGVALLSKFSDITDVVTEFPHYPDPQRRVLAATYPNGLRVLNLYVPNGEAIHSEKYQYKLAWLQALQDYVADQQQKTPYLCLLGDFNIAPRDEDVHNPKSWVGKVLVSPEERNALQNLFNLGLVDTFRQFEQPPASFSWWDYRGGGFPRNQGLRIDLILSNAALAKNCHTCYIDKAPRQLERPSDHTPVVATFDI</sequence>
<dbReference type="InterPro" id="IPR037493">
    <property type="entry name" value="ExoIII-like"/>
</dbReference>
<evidence type="ECO:0000313" key="10">
    <source>
        <dbReference type="EMBL" id="EIJ42951.1"/>
    </source>
</evidence>
<dbReference type="OrthoDB" id="9803914at2"/>
<evidence type="ECO:0000313" key="11">
    <source>
        <dbReference type="Proteomes" id="UP000005744"/>
    </source>
</evidence>
<organism evidence="10 11">
    <name type="scientific">Beggiatoa alba B18LD</name>
    <dbReference type="NCBI Taxonomy" id="395493"/>
    <lineage>
        <taxon>Bacteria</taxon>
        <taxon>Pseudomonadati</taxon>
        <taxon>Pseudomonadota</taxon>
        <taxon>Gammaproteobacteria</taxon>
        <taxon>Thiotrichales</taxon>
        <taxon>Thiotrichaceae</taxon>
        <taxon>Beggiatoa</taxon>
    </lineage>
</organism>
<name>I3CH58_9GAMM</name>
<feature type="active site" description="Proton donor/acceptor" evidence="6">
    <location>
        <position position="148"/>
    </location>
</feature>
<keyword evidence="3 7" id="KW-0479">Metal-binding</keyword>
<accession>I3CH58</accession>
<dbReference type="Gene3D" id="3.60.10.10">
    <property type="entry name" value="Endonuclease/exonuclease/phosphatase"/>
    <property type="match status" value="1"/>
</dbReference>
<evidence type="ECO:0000256" key="3">
    <source>
        <dbReference type="ARBA" id="ARBA00022723"/>
    </source>
</evidence>
<comment type="cofactor">
    <cofactor evidence="7">
        <name>Mg(2+)</name>
        <dbReference type="ChEBI" id="CHEBI:18420"/>
    </cofactor>
    <cofactor evidence="7">
        <name>Mn(2+)</name>
        <dbReference type="ChEBI" id="CHEBI:29035"/>
    </cofactor>
    <text evidence="7">Probably binds two magnesium or manganese ions per subunit.</text>
</comment>
<dbReference type="eggNOG" id="COG0708">
    <property type="taxonomic scope" value="Bacteria"/>
</dbReference>
<dbReference type="GO" id="GO:0004519">
    <property type="term" value="F:endonuclease activity"/>
    <property type="evidence" value="ECO:0007669"/>
    <property type="project" value="InterPro"/>
</dbReference>
<keyword evidence="5 7" id="KW-0460">Magnesium</keyword>
<feature type="active site" evidence="6">
    <location>
        <position position="107"/>
    </location>
</feature>
<dbReference type="Proteomes" id="UP000005744">
    <property type="component" value="Unassembled WGS sequence"/>
</dbReference>
<dbReference type="SUPFAM" id="SSF56219">
    <property type="entry name" value="DNase I-like"/>
    <property type="match status" value="1"/>
</dbReference>
<reference evidence="10 11" key="1">
    <citation type="submission" date="2011-11" db="EMBL/GenBank/DDBJ databases">
        <title>Improved High-Quality Draft sequence of Beggiatoa alba B18lD.</title>
        <authorList>
            <consortium name="US DOE Joint Genome Institute"/>
            <person name="Lucas S."/>
            <person name="Han J."/>
            <person name="Lapidus A."/>
            <person name="Cheng J.-F."/>
            <person name="Goodwin L."/>
            <person name="Pitluck S."/>
            <person name="Peters L."/>
            <person name="Mikhailova N."/>
            <person name="Held B."/>
            <person name="Detter J.C."/>
            <person name="Han C."/>
            <person name="Tapia R."/>
            <person name="Land M."/>
            <person name="Hauser L."/>
            <person name="Kyrpides N."/>
            <person name="Ivanova N."/>
            <person name="Pagani I."/>
            <person name="Samuel K."/>
            <person name="Teske A."/>
            <person name="Mueller J."/>
            <person name="Woyke T."/>
        </authorList>
    </citation>
    <scope>NUCLEOTIDE SEQUENCE [LARGE SCALE GENOMIC DNA]</scope>
    <source>
        <strain evidence="10 11">B18LD</strain>
    </source>
</reference>
<dbReference type="GO" id="GO:0008311">
    <property type="term" value="F:double-stranded DNA 3'-5' DNA exonuclease activity"/>
    <property type="evidence" value="ECO:0007669"/>
    <property type="project" value="InterPro"/>
</dbReference>
<dbReference type="Pfam" id="PF03372">
    <property type="entry name" value="Exo_endo_phos"/>
    <property type="match status" value="1"/>
</dbReference>
<proteinExistence type="inferred from homology"/>
<dbReference type="HOGENOM" id="CLU_027539_0_1_6"/>
<feature type="site" description="Transition state stabilizer" evidence="8">
    <location>
        <position position="150"/>
    </location>
</feature>
<evidence type="ECO:0000256" key="7">
    <source>
        <dbReference type="PIRSR" id="PIRSR604808-2"/>
    </source>
</evidence>
<dbReference type="CDD" id="cd09086">
    <property type="entry name" value="ExoIII-like_AP-endo"/>
    <property type="match status" value="1"/>
</dbReference>
<feature type="binding site" evidence="7">
    <location>
        <position position="150"/>
    </location>
    <ligand>
        <name>Mg(2+)</name>
        <dbReference type="ChEBI" id="CHEBI:18420"/>
        <label>1</label>
    </ligand>
</feature>
<keyword evidence="11" id="KW-1185">Reference proteome</keyword>
<comment type="similarity">
    <text evidence="2">Belongs to the DNA repair enzymes AP/ExoA family.</text>
</comment>
<dbReference type="InterPro" id="IPR005135">
    <property type="entry name" value="Endo/exonuclease/phosphatase"/>
</dbReference>
<evidence type="ECO:0000256" key="8">
    <source>
        <dbReference type="PIRSR" id="PIRSR604808-3"/>
    </source>
</evidence>
<evidence type="ECO:0000256" key="4">
    <source>
        <dbReference type="ARBA" id="ARBA00022801"/>
    </source>
</evidence>
<evidence type="ECO:0000256" key="5">
    <source>
        <dbReference type="ARBA" id="ARBA00022842"/>
    </source>
</evidence>
<dbReference type="NCBIfam" id="TIGR00633">
    <property type="entry name" value="xth"/>
    <property type="match status" value="1"/>
</dbReference>
<dbReference type="PANTHER" id="PTHR43250:SF2">
    <property type="entry name" value="EXODEOXYRIBONUCLEASE III"/>
    <property type="match status" value="1"/>
</dbReference>
<feature type="binding site" evidence="7">
    <location>
        <position position="35"/>
    </location>
    <ligand>
        <name>Mg(2+)</name>
        <dbReference type="ChEBI" id="CHEBI:18420"/>
        <label>1</label>
    </ligand>
</feature>
<dbReference type="GO" id="GO:0006281">
    <property type="term" value="P:DNA repair"/>
    <property type="evidence" value="ECO:0007669"/>
    <property type="project" value="InterPro"/>
</dbReference>
<keyword evidence="4" id="KW-0378">Hydrolase</keyword>
<evidence type="ECO:0000256" key="2">
    <source>
        <dbReference type="ARBA" id="ARBA00007092"/>
    </source>
</evidence>
<evidence type="ECO:0000256" key="6">
    <source>
        <dbReference type="PIRSR" id="PIRSR604808-1"/>
    </source>
</evidence>
<feature type="binding site" evidence="7">
    <location>
        <position position="248"/>
    </location>
    <ligand>
        <name>Mg(2+)</name>
        <dbReference type="ChEBI" id="CHEBI:18420"/>
        <label>1</label>
    </ligand>
</feature>
<gene>
    <name evidence="10" type="ORF">BegalDRAFT_2086</name>
</gene>
<dbReference type="GO" id="GO:0003677">
    <property type="term" value="F:DNA binding"/>
    <property type="evidence" value="ECO:0007669"/>
    <property type="project" value="InterPro"/>
</dbReference>
<feature type="domain" description="Endonuclease/exonuclease/phosphatase" evidence="9">
    <location>
        <begin position="5"/>
        <end position="249"/>
    </location>
</feature>
<comment type="cofactor">
    <cofactor evidence="1">
        <name>Mn(2+)</name>
        <dbReference type="ChEBI" id="CHEBI:29035"/>
    </cofactor>
</comment>